<evidence type="ECO:0000313" key="2">
    <source>
        <dbReference type="Proteomes" id="UP000010366"/>
    </source>
</evidence>
<protein>
    <submittedName>
        <fullName evidence="1">Uncharacterized protein</fullName>
    </submittedName>
</protein>
<dbReference type="Proteomes" id="UP000010366">
    <property type="component" value="Chromosome"/>
</dbReference>
<evidence type="ECO:0000313" key="1">
    <source>
        <dbReference type="EMBL" id="AFY92692.1"/>
    </source>
</evidence>
<keyword evidence="2" id="KW-1185">Reference proteome</keyword>
<dbReference type="KEGG" id="cmp:Cha6605_1533"/>
<dbReference type="STRING" id="1173020.Cha6605_1533"/>
<organism evidence="1 2">
    <name type="scientific">Chamaesiphon minutus (strain ATCC 27169 / PCC 6605)</name>
    <dbReference type="NCBI Taxonomy" id="1173020"/>
    <lineage>
        <taxon>Bacteria</taxon>
        <taxon>Bacillati</taxon>
        <taxon>Cyanobacteriota</taxon>
        <taxon>Cyanophyceae</taxon>
        <taxon>Gomontiellales</taxon>
        <taxon>Chamaesiphonaceae</taxon>
        <taxon>Chamaesiphon</taxon>
    </lineage>
</organism>
<dbReference type="HOGENOM" id="CLU_3023664_0_0_3"/>
<gene>
    <name evidence="1" type="ORF">Cha6605_1533</name>
</gene>
<dbReference type="RefSeq" id="WP_015158868.1">
    <property type="nucleotide sequence ID" value="NC_019697.1"/>
</dbReference>
<dbReference type="AlphaFoldDB" id="K9UC48"/>
<reference evidence="1 2" key="1">
    <citation type="submission" date="2012-05" db="EMBL/GenBank/DDBJ databases">
        <title>Finished chromosome of genome of Chamaesiphon sp. PCC 6605.</title>
        <authorList>
            <consortium name="US DOE Joint Genome Institute"/>
            <person name="Gugger M."/>
            <person name="Coursin T."/>
            <person name="Rippka R."/>
            <person name="Tandeau De Marsac N."/>
            <person name="Huntemann M."/>
            <person name="Wei C.-L."/>
            <person name="Han J."/>
            <person name="Detter J.C."/>
            <person name="Han C."/>
            <person name="Tapia R."/>
            <person name="Chen A."/>
            <person name="Kyrpides N."/>
            <person name="Mavromatis K."/>
            <person name="Markowitz V."/>
            <person name="Szeto E."/>
            <person name="Ivanova N."/>
            <person name="Pagani I."/>
            <person name="Pati A."/>
            <person name="Goodwin L."/>
            <person name="Nordberg H.P."/>
            <person name="Cantor M.N."/>
            <person name="Hua S.X."/>
            <person name="Woyke T."/>
            <person name="Kerfeld C.A."/>
        </authorList>
    </citation>
    <scope>NUCLEOTIDE SEQUENCE [LARGE SCALE GENOMIC DNA]</scope>
    <source>
        <strain evidence="2">ATCC 27169 / PCC 6605</strain>
    </source>
</reference>
<sequence length="55" mass="6100">MGVTIFDRSLESMMPDGIPANARIASFIHHPQLEVIAATLLEQLIQSHPDISQMK</sequence>
<name>K9UC48_CHAP6</name>
<accession>K9UC48</accession>
<proteinExistence type="predicted"/>
<dbReference type="EMBL" id="CP003600">
    <property type="protein sequence ID" value="AFY92692.1"/>
    <property type="molecule type" value="Genomic_DNA"/>
</dbReference>